<evidence type="ECO:0000313" key="3">
    <source>
        <dbReference type="Proteomes" id="UP001595846"/>
    </source>
</evidence>
<dbReference type="SUPFAM" id="SSF54506">
    <property type="entry name" value="Diaminopimelate epimerase-like"/>
    <property type="match status" value="1"/>
</dbReference>
<keyword evidence="1" id="KW-0413">Isomerase</keyword>
<name>A0ABD5NJB4_9EURY</name>
<dbReference type="EMBL" id="JBHSAQ010000001">
    <property type="protein sequence ID" value="MFC3957041.1"/>
    <property type="molecule type" value="Genomic_DNA"/>
</dbReference>
<protein>
    <submittedName>
        <fullName evidence="2">PhzF family phenazine biosynthesis protein</fullName>
    </submittedName>
</protein>
<dbReference type="Gene3D" id="3.10.310.10">
    <property type="entry name" value="Diaminopimelate Epimerase, Chain A, domain 1"/>
    <property type="match status" value="2"/>
</dbReference>
<dbReference type="GO" id="GO:0016853">
    <property type="term" value="F:isomerase activity"/>
    <property type="evidence" value="ECO:0007669"/>
    <property type="project" value="UniProtKB-KW"/>
</dbReference>
<dbReference type="PANTHER" id="PTHR13774">
    <property type="entry name" value="PHENAZINE BIOSYNTHESIS PROTEIN"/>
    <property type="match status" value="1"/>
</dbReference>
<organism evidence="2 3">
    <name type="scientific">Halovivax cerinus</name>
    <dbReference type="NCBI Taxonomy" id="1487865"/>
    <lineage>
        <taxon>Archaea</taxon>
        <taxon>Methanobacteriati</taxon>
        <taxon>Methanobacteriota</taxon>
        <taxon>Stenosarchaea group</taxon>
        <taxon>Halobacteria</taxon>
        <taxon>Halobacteriales</taxon>
        <taxon>Natrialbaceae</taxon>
        <taxon>Halovivax</taxon>
    </lineage>
</organism>
<evidence type="ECO:0000313" key="2">
    <source>
        <dbReference type="EMBL" id="MFC3957041.1"/>
    </source>
</evidence>
<dbReference type="AlphaFoldDB" id="A0ABD5NJB4"/>
<reference evidence="2 3" key="1">
    <citation type="journal article" date="2019" name="Int. J. Syst. Evol. Microbiol.">
        <title>The Global Catalogue of Microorganisms (GCM) 10K type strain sequencing project: providing services to taxonomists for standard genome sequencing and annotation.</title>
        <authorList>
            <consortium name="The Broad Institute Genomics Platform"/>
            <consortium name="The Broad Institute Genome Sequencing Center for Infectious Disease"/>
            <person name="Wu L."/>
            <person name="Ma J."/>
        </authorList>
    </citation>
    <scope>NUCLEOTIDE SEQUENCE [LARGE SCALE GENOMIC DNA]</scope>
    <source>
        <strain evidence="2 3">IBRC-M 10256</strain>
    </source>
</reference>
<dbReference type="GeneID" id="73904796"/>
<dbReference type="Pfam" id="PF02567">
    <property type="entry name" value="PhzC-PhzF"/>
    <property type="match status" value="1"/>
</dbReference>
<comment type="caution">
    <text evidence="2">The sequence shown here is derived from an EMBL/GenBank/DDBJ whole genome shotgun (WGS) entry which is preliminary data.</text>
</comment>
<dbReference type="RefSeq" id="WP_256532028.1">
    <property type="nucleotide sequence ID" value="NZ_CP101824.1"/>
</dbReference>
<dbReference type="PANTHER" id="PTHR13774:SF39">
    <property type="entry name" value="BIOSYNTHESIS PROTEIN, PUTATIVE-RELATED"/>
    <property type="match status" value="1"/>
</dbReference>
<dbReference type="NCBIfam" id="TIGR00654">
    <property type="entry name" value="PhzF_family"/>
    <property type="match status" value="1"/>
</dbReference>
<proteinExistence type="predicted"/>
<gene>
    <name evidence="2" type="ORF">ACFOUR_01460</name>
</gene>
<dbReference type="Proteomes" id="UP001595846">
    <property type="component" value="Unassembled WGS sequence"/>
</dbReference>
<dbReference type="InterPro" id="IPR003719">
    <property type="entry name" value="Phenazine_PhzF-like"/>
</dbReference>
<sequence length="326" mass="33609">MNDGGDTASVELVDAFTDEPLAGNPAGVVFDADELVDEQCQSIANELSVSETAFASASDDADYRLRYFTPTQEVDLCGHATIGTLVAAHESGRLEPGPATIETNVGVLDVEIEPDDTAWMTQDAPTVREVDLTYDRVADALGVDVAALSGVGADLPLAVSSTGLPFLIVPITYLQDVGGAEPDMAKIEALATDVDATGVYLFTFDALEADSTLHGRMFAPGAGVPEDPVTGTASGAAGAYLRRFGAFSGGSTGTITAGAGGDTSVAVSIDESEPTELVMEQGHYVDRPGRVRVRVDGDVRVGGQGVVSLTGEVVVPPVDDDDIIEG</sequence>
<evidence type="ECO:0000256" key="1">
    <source>
        <dbReference type="ARBA" id="ARBA00023235"/>
    </source>
</evidence>
<keyword evidence="3" id="KW-1185">Reference proteome</keyword>
<dbReference type="PIRSF" id="PIRSF016184">
    <property type="entry name" value="PhzC_PhzF"/>
    <property type="match status" value="1"/>
</dbReference>
<accession>A0ABD5NJB4</accession>